<organism evidence="2">
    <name type="scientific">Salmonella enterica subsp. arizonae serovar 48:z4,z24:-</name>
    <dbReference type="NCBI Taxonomy" id="1967584"/>
    <lineage>
        <taxon>Bacteria</taxon>
        <taxon>Pseudomonadati</taxon>
        <taxon>Pseudomonadota</taxon>
        <taxon>Gammaproteobacteria</taxon>
        <taxon>Enterobacterales</taxon>
        <taxon>Enterobacteriaceae</taxon>
        <taxon>Salmonella</taxon>
    </lineage>
</organism>
<dbReference type="AlphaFoldDB" id="A0A739C3K9"/>
<accession>A0A739C3K9</accession>
<evidence type="ECO:0000256" key="1">
    <source>
        <dbReference type="SAM" id="MobiDB-lite"/>
    </source>
</evidence>
<gene>
    <name evidence="2" type="ORF">G4Y52_001008</name>
</gene>
<dbReference type="EMBL" id="DAATNN010000004">
    <property type="protein sequence ID" value="HAE9261356.1"/>
    <property type="molecule type" value="Genomic_DNA"/>
</dbReference>
<comment type="caution">
    <text evidence="2">The sequence shown here is derived from an EMBL/GenBank/DDBJ whole genome shotgun (WGS) entry which is preliminary data.</text>
</comment>
<sequence length="101" mass="10547">MSTPLWLMVGKNGSKASHAITTPKAGSASKSYAVSAKKALSAKESSVFKKVAGLGSPRYGQKAVALLNERIAKFGSIRAYHEHLSGKTKNEQSTAGGNGRV</sequence>
<name>A0A739C3K9_SALER</name>
<reference evidence="2" key="2">
    <citation type="submission" date="2018-07" db="EMBL/GenBank/DDBJ databases">
        <authorList>
            <consortium name="NCBI Pathogen Detection Project"/>
        </authorList>
    </citation>
    <scope>NUCLEOTIDE SEQUENCE</scope>
    <source>
        <strain evidence="2">13-3002</strain>
    </source>
</reference>
<evidence type="ECO:0000313" key="2">
    <source>
        <dbReference type="EMBL" id="HAE9261356.1"/>
    </source>
</evidence>
<feature type="region of interest" description="Disordered" evidence="1">
    <location>
        <begin position="82"/>
        <end position="101"/>
    </location>
</feature>
<reference evidence="2" key="1">
    <citation type="journal article" date="2018" name="Genome Biol.">
        <title>SKESA: strategic k-mer extension for scrupulous assemblies.</title>
        <authorList>
            <person name="Souvorov A."/>
            <person name="Agarwala R."/>
            <person name="Lipman D.J."/>
        </authorList>
    </citation>
    <scope>NUCLEOTIDE SEQUENCE</scope>
    <source>
        <strain evidence="2">13-3002</strain>
    </source>
</reference>
<proteinExistence type="predicted"/>
<protein>
    <submittedName>
        <fullName evidence="2">Uncharacterized protein</fullName>
    </submittedName>
</protein>